<organism evidence="1 2">
    <name type="scientific">Celeribacter baekdonensis B30</name>
    <dbReference type="NCBI Taxonomy" id="1208323"/>
    <lineage>
        <taxon>Bacteria</taxon>
        <taxon>Pseudomonadati</taxon>
        <taxon>Pseudomonadota</taxon>
        <taxon>Alphaproteobacteria</taxon>
        <taxon>Rhodobacterales</taxon>
        <taxon>Roseobacteraceae</taxon>
        <taxon>Celeribacter</taxon>
    </lineage>
</organism>
<dbReference type="EMBL" id="AMRK01000001">
    <property type="protein sequence ID" value="EKE74182.1"/>
    <property type="molecule type" value="Genomic_DNA"/>
</dbReference>
<dbReference type="AlphaFoldDB" id="K2JID1"/>
<evidence type="ECO:0000313" key="2">
    <source>
        <dbReference type="Proteomes" id="UP000006762"/>
    </source>
</evidence>
<dbReference type="OrthoDB" id="7872082at2"/>
<sequence>MFRVKINLSAIRHDPCAPKCDAEDRMGDWAEEIVNTEPRLTREELCRTFGDKFGGIAGEGYNKTVA</sequence>
<dbReference type="RefSeq" id="WP_009570025.1">
    <property type="nucleotide sequence ID" value="NZ_AMRK01000001.1"/>
</dbReference>
<evidence type="ECO:0000313" key="1">
    <source>
        <dbReference type="EMBL" id="EKE74182.1"/>
    </source>
</evidence>
<accession>K2JID1</accession>
<name>K2JID1_9RHOB</name>
<reference evidence="1 2" key="1">
    <citation type="submission" date="2012-09" db="EMBL/GenBank/DDBJ databases">
        <title>Celeribacter baekdonensis B30 Genome Sequencing.</title>
        <authorList>
            <person name="Wang W."/>
        </authorList>
    </citation>
    <scope>NUCLEOTIDE SEQUENCE [LARGE SCALE GENOMIC DNA]</scope>
    <source>
        <strain evidence="1 2">B30</strain>
    </source>
</reference>
<dbReference type="PATRIC" id="fig|1208323.3.peg.124"/>
<keyword evidence="2" id="KW-1185">Reference proteome</keyword>
<gene>
    <name evidence="1" type="ORF">B30_00610</name>
</gene>
<dbReference type="Proteomes" id="UP000006762">
    <property type="component" value="Unassembled WGS sequence"/>
</dbReference>
<proteinExistence type="predicted"/>
<protein>
    <submittedName>
        <fullName evidence="1">Uncharacterized protein</fullName>
    </submittedName>
</protein>
<comment type="caution">
    <text evidence="1">The sequence shown here is derived from an EMBL/GenBank/DDBJ whole genome shotgun (WGS) entry which is preliminary data.</text>
</comment>